<evidence type="ECO:0000313" key="3">
    <source>
        <dbReference type="Proteomes" id="UP000667802"/>
    </source>
</evidence>
<proteinExistence type="predicted"/>
<dbReference type="GO" id="GO:0006508">
    <property type="term" value="P:proteolysis"/>
    <property type="evidence" value="ECO:0007669"/>
    <property type="project" value="InterPro"/>
</dbReference>
<name>A0AAP5IDM7_9CYAN</name>
<dbReference type="InterPro" id="IPR029030">
    <property type="entry name" value="Caspase-like_dom_sf"/>
</dbReference>
<feature type="domain" description="Peptidase C14 caspase" evidence="1">
    <location>
        <begin position="11"/>
        <end position="111"/>
    </location>
</feature>
<organism evidence="2 3">
    <name type="scientific">Aetokthonos hydrillicola Thurmond2011</name>
    <dbReference type="NCBI Taxonomy" id="2712845"/>
    <lineage>
        <taxon>Bacteria</taxon>
        <taxon>Bacillati</taxon>
        <taxon>Cyanobacteriota</taxon>
        <taxon>Cyanophyceae</taxon>
        <taxon>Nostocales</taxon>
        <taxon>Hapalosiphonaceae</taxon>
        <taxon>Aetokthonos</taxon>
    </lineage>
</organism>
<keyword evidence="3" id="KW-1185">Reference proteome</keyword>
<reference evidence="3" key="1">
    <citation type="journal article" date="2021" name="Science">
        <title>Hunting the eagle killer: A cyanobacterial neurotoxin causes vacuolar myelinopathy.</title>
        <authorList>
            <person name="Breinlinger S."/>
            <person name="Phillips T.J."/>
            <person name="Haram B.N."/>
            <person name="Mares J."/>
            <person name="Martinez Yerena J.A."/>
            <person name="Hrouzek P."/>
            <person name="Sobotka R."/>
            <person name="Henderson W.M."/>
            <person name="Schmieder P."/>
            <person name="Williams S.M."/>
            <person name="Lauderdale J.D."/>
            <person name="Wilde H.D."/>
            <person name="Gerrin W."/>
            <person name="Kust A."/>
            <person name="Washington J.W."/>
            <person name="Wagner C."/>
            <person name="Geier B."/>
            <person name="Liebeke M."/>
            <person name="Enke H."/>
            <person name="Niedermeyer T.H.J."/>
            <person name="Wilde S.B."/>
        </authorList>
    </citation>
    <scope>NUCLEOTIDE SEQUENCE [LARGE SCALE GENOMIC DNA]</scope>
    <source>
        <strain evidence="3">Thurmond2011</strain>
    </source>
</reference>
<dbReference type="EMBL" id="JAALHA020000027">
    <property type="protein sequence ID" value="MDR9899740.1"/>
    <property type="molecule type" value="Genomic_DNA"/>
</dbReference>
<dbReference type="Gene3D" id="3.40.50.1460">
    <property type="match status" value="1"/>
</dbReference>
<dbReference type="InterPro" id="IPR011600">
    <property type="entry name" value="Pept_C14_caspase"/>
</dbReference>
<accession>A0AAP5IDM7</accession>
<sequence length="158" mass="17675">MSTSLYDFHHNFAVIIGINDYVNGIPRLRTAVPDAERLAKILQDNTRKDGKYNVLKLLDASATFDKLSDLLEAFKQKTIRLLDGSIPVGKDDRLLFYFAGHGIIPKDGLEDTKDLVAYLAPQDANGGIFLETDFEKISKVLLPMKKLRDALAELPCPR</sequence>
<comment type="caution">
    <text evidence="2">The sequence shown here is derived from an EMBL/GenBank/DDBJ whole genome shotgun (WGS) entry which is preliminary data.</text>
</comment>
<gene>
    <name evidence="2" type="ORF">G7B40_035055</name>
</gene>
<protein>
    <submittedName>
        <fullName evidence="2">Caspase family protein</fullName>
    </submittedName>
</protein>
<dbReference type="Pfam" id="PF00656">
    <property type="entry name" value="Peptidase_C14"/>
    <property type="match status" value="1"/>
</dbReference>
<evidence type="ECO:0000313" key="2">
    <source>
        <dbReference type="EMBL" id="MDR9899740.1"/>
    </source>
</evidence>
<dbReference type="SUPFAM" id="SSF52129">
    <property type="entry name" value="Caspase-like"/>
    <property type="match status" value="1"/>
</dbReference>
<dbReference type="GO" id="GO:0004197">
    <property type="term" value="F:cysteine-type endopeptidase activity"/>
    <property type="evidence" value="ECO:0007669"/>
    <property type="project" value="InterPro"/>
</dbReference>
<dbReference type="RefSeq" id="WP_208344530.1">
    <property type="nucleotide sequence ID" value="NZ_CAWQFN010000511.1"/>
</dbReference>
<evidence type="ECO:0000259" key="1">
    <source>
        <dbReference type="Pfam" id="PF00656"/>
    </source>
</evidence>
<dbReference type="Proteomes" id="UP000667802">
    <property type="component" value="Unassembled WGS sequence"/>
</dbReference>
<dbReference type="AlphaFoldDB" id="A0AAP5IDM7"/>